<dbReference type="RefSeq" id="WP_120199998.1">
    <property type="nucleotide sequence ID" value="NZ_RAQJ01000001.1"/>
</dbReference>
<reference evidence="2 3" key="1">
    <citation type="submission" date="2018-09" db="EMBL/GenBank/DDBJ databases">
        <title>Genomic Encyclopedia of Archaeal and Bacterial Type Strains, Phase II (KMG-II): from individual species to whole genera.</title>
        <authorList>
            <person name="Goeker M."/>
        </authorList>
    </citation>
    <scope>NUCLEOTIDE SEQUENCE [LARGE SCALE GENOMIC DNA]</scope>
    <source>
        <strain evidence="2 3">DSM 26283</strain>
    </source>
</reference>
<keyword evidence="3" id="KW-1185">Reference proteome</keyword>
<keyword evidence="1" id="KW-0472">Membrane</keyword>
<feature type="transmembrane region" description="Helical" evidence="1">
    <location>
        <begin position="52"/>
        <end position="72"/>
    </location>
</feature>
<name>A0A420DX40_9FLAO</name>
<proteinExistence type="predicted"/>
<dbReference type="AlphaFoldDB" id="A0A420DX40"/>
<keyword evidence="1" id="KW-1133">Transmembrane helix</keyword>
<comment type="caution">
    <text evidence="2">The sequence shown here is derived from an EMBL/GenBank/DDBJ whole genome shotgun (WGS) entry which is preliminary data.</text>
</comment>
<evidence type="ECO:0000313" key="2">
    <source>
        <dbReference type="EMBL" id="RKE98810.1"/>
    </source>
</evidence>
<keyword evidence="1" id="KW-0812">Transmembrane</keyword>
<sequence length="181" mass="21174">MKDELEQYIIENKDQFDSYKLDEVDKLKFWSNISNQLPEQPKKVIPIWKNSVFKIAASIIIVLGCSFLAIMFNNNSYENNIVNQELNEIDGYYKSLVNNQIQLIKTSSNLSTKDQEDFLLLVDDLDAEYLKLKNELKEGINNQRIIEAIIANYRKKIQLMENLLDRSYPIKTNFDDGELIL</sequence>
<gene>
    <name evidence="2" type="ORF">BXY80_0905</name>
</gene>
<organism evidence="2 3">
    <name type="scientific">Ichthyenterobacterium magnum</name>
    <dbReference type="NCBI Taxonomy" id="1230530"/>
    <lineage>
        <taxon>Bacteria</taxon>
        <taxon>Pseudomonadati</taxon>
        <taxon>Bacteroidota</taxon>
        <taxon>Flavobacteriia</taxon>
        <taxon>Flavobacteriales</taxon>
        <taxon>Flavobacteriaceae</taxon>
        <taxon>Ichthyenterobacterium</taxon>
    </lineage>
</organism>
<evidence type="ECO:0000313" key="3">
    <source>
        <dbReference type="Proteomes" id="UP000284892"/>
    </source>
</evidence>
<evidence type="ECO:0000256" key="1">
    <source>
        <dbReference type="SAM" id="Phobius"/>
    </source>
</evidence>
<evidence type="ECO:0008006" key="4">
    <source>
        <dbReference type="Google" id="ProtNLM"/>
    </source>
</evidence>
<protein>
    <recommendedName>
        <fullName evidence="4">Anti-sigma factor</fullName>
    </recommendedName>
</protein>
<accession>A0A420DX40</accession>
<dbReference type="EMBL" id="RAQJ01000001">
    <property type="protein sequence ID" value="RKE98810.1"/>
    <property type="molecule type" value="Genomic_DNA"/>
</dbReference>
<dbReference type="Proteomes" id="UP000284892">
    <property type="component" value="Unassembled WGS sequence"/>
</dbReference>
<dbReference type="OrthoDB" id="1439272at2"/>